<name>A0A382BJ92_9ZZZZ</name>
<proteinExistence type="predicted"/>
<gene>
    <name evidence="1" type="ORF">METZ01_LOCUS166455</name>
</gene>
<sequence length="64" mass="6731">MGEVVYKSESKIERVKGPFRKAYIPATAGAVDFGVHGAIAEHYGVESTNEVATTLDYIVAATGG</sequence>
<reference evidence="1" key="1">
    <citation type="submission" date="2018-05" db="EMBL/GenBank/DDBJ databases">
        <authorList>
            <person name="Lanie J.A."/>
            <person name="Ng W.-L."/>
            <person name="Kazmierczak K.M."/>
            <person name="Andrzejewski T.M."/>
            <person name="Davidsen T.M."/>
            <person name="Wayne K.J."/>
            <person name="Tettelin H."/>
            <person name="Glass J.I."/>
            <person name="Rusch D."/>
            <person name="Podicherti R."/>
            <person name="Tsui H.-C.T."/>
            <person name="Winkler M.E."/>
        </authorList>
    </citation>
    <scope>NUCLEOTIDE SEQUENCE</scope>
</reference>
<dbReference type="EMBL" id="UINC01029968">
    <property type="protein sequence ID" value="SVB13601.1"/>
    <property type="molecule type" value="Genomic_DNA"/>
</dbReference>
<accession>A0A382BJ92</accession>
<evidence type="ECO:0000313" key="1">
    <source>
        <dbReference type="EMBL" id="SVB13601.1"/>
    </source>
</evidence>
<dbReference type="AlphaFoldDB" id="A0A382BJ92"/>
<protein>
    <submittedName>
        <fullName evidence="1">Uncharacterized protein</fullName>
    </submittedName>
</protein>
<organism evidence="1">
    <name type="scientific">marine metagenome</name>
    <dbReference type="NCBI Taxonomy" id="408172"/>
    <lineage>
        <taxon>unclassified sequences</taxon>
        <taxon>metagenomes</taxon>
        <taxon>ecological metagenomes</taxon>
    </lineage>
</organism>